<keyword evidence="1" id="KW-0472">Membrane</keyword>
<protein>
    <recommendedName>
        <fullName evidence="2">Distal membrane-arm assembly complex protein 1-like domain-containing protein</fullName>
    </recommendedName>
</protein>
<accession>A0A369K0J4</accession>
<feature type="domain" description="Distal membrane-arm assembly complex protein 1-like" evidence="2">
    <location>
        <begin position="24"/>
        <end position="68"/>
    </location>
</feature>
<sequence length="78" mass="8093">MSDSSLQPAERVLNAPVNSKKYNDCLSCRIVGTGTLGGVGSYAIYQSRAAAPGTPGQKRIVAGLGVALLVGGVIRWFQ</sequence>
<proteinExistence type="predicted"/>
<keyword evidence="4" id="KW-1185">Reference proteome</keyword>
<gene>
    <name evidence="3" type="ORF">Hypma_008014</name>
</gene>
<dbReference type="AlphaFoldDB" id="A0A369K0J4"/>
<dbReference type="Pfam" id="PF15055">
    <property type="entry name" value="DMAC1_Dmo2"/>
    <property type="match status" value="1"/>
</dbReference>
<keyword evidence="1" id="KW-0812">Transmembrane</keyword>
<reference evidence="3" key="1">
    <citation type="submission" date="2018-04" db="EMBL/GenBank/DDBJ databases">
        <title>Whole genome sequencing of Hypsizygus marmoreus.</title>
        <authorList>
            <person name="Choi I.-G."/>
            <person name="Min B."/>
            <person name="Kim J.-G."/>
            <person name="Kim S."/>
            <person name="Oh Y.-L."/>
            <person name="Kong W.-S."/>
            <person name="Park H."/>
            <person name="Jeong J."/>
            <person name="Song E.-S."/>
        </authorList>
    </citation>
    <scope>NUCLEOTIDE SEQUENCE [LARGE SCALE GENOMIC DNA]</scope>
    <source>
        <strain evidence="3">51987-8</strain>
    </source>
</reference>
<dbReference type="Proteomes" id="UP000076154">
    <property type="component" value="Unassembled WGS sequence"/>
</dbReference>
<keyword evidence="1" id="KW-1133">Transmembrane helix</keyword>
<comment type="caution">
    <text evidence="3">The sequence shown here is derived from an EMBL/GenBank/DDBJ whole genome shotgun (WGS) entry which is preliminary data.</text>
</comment>
<organism evidence="3 4">
    <name type="scientific">Hypsizygus marmoreus</name>
    <name type="common">White beech mushroom</name>
    <name type="synonym">Agaricus marmoreus</name>
    <dbReference type="NCBI Taxonomy" id="39966"/>
    <lineage>
        <taxon>Eukaryota</taxon>
        <taxon>Fungi</taxon>
        <taxon>Dikarya</taxon>
        <taxon>Basidiomycota</taxon>
        <taxon>Agaricomycotina</taxon>
        <taxon>Agaricomycetes</taxon>
        <taxon>Agaricomycetidae</taxon>
        <taxon>Agaricales</taxon>
        <taxon>Tricholomatineae</taxon>
        <taxon>Lyophyllaceae</taxon>
        <taxon>Hypsizygus</taxon>
    </lineage>
</organism>
<evidence type="ECO:0000256" key="1">
    <source>
        <dbReference type="SAM" id="Phobius"/>
    </source>
</evidence>
<feature type="transmembrane region" description="Helical" evidence="1">
    <location>
        <begin position="60"/>
        <end position="77"/>
    </location>
</feature>
<dbReference type="OrthoDB" id="6604875at2759"/>
<dbReference type="InParanoid" id="A0A369K0J4"/>
<dbReference type="EMBL" id="LUEZ02000041">
    <property type="protein sequence ID" value="RDB25244.1"/>
    <property type="molecule type" value="Genomic_DNA"/>
</dbReference>
<evidence type="ECO:0000259" key="2">
    <source>
        <dbReference type="Pfam" id="PF15055"/>
    </source>
</evidence>
<dbReference type="InterPro" id="IPR028036">
    <property type="entry name" value="DMAC1-like_dom"/>
</dbReference>
<evidence type="ECO:0000313" key="3">
    <source>
        <dbReference type="EMBL" id="RDB25244.1"/>
    </source>
</evidence>
<evidence type="ECO:0000313" key="4">
    <source>
        <dbReference type="Proteomes" id="UP000076154"/>
    </source>
</evidence>
<name>A0A369K0J4_HYPMA</name>